<accession>A0A8H4LSG1</accession>
<evidence type="ECO:0000313" key="7">
    <source>
        <dbReference type="Proteomes" id="UP000557566"/>
    </source>
</evidence>
<dbReference type="CDD" id="cd03524">
    <property type="entry name" value="RPA2_OBF_family"/>
    <property type="match status" value="1"/>
</dbReference>
<dbReference type="Gene3D" id="2.40.50.140">
    <property type="entry name" value="Nucleic acid-binding proteins"/>
    <property type="match status" value="1"/>
</dbReference>
<dbReference type="OrthoDB" id="77828at2759"/>
<feature type="compositionally biased region" description="Basic and acidic residues" evidence="4">
    <location>
        <begin position="192"/>
        <end position="202"/>
    </location>
</feature>
<feature type="domain" description="CST complex subunit Stn1 N-terminal" evidence="5">
    <location>
        <begin position="34"/>
        <end position="197"/>
    </location>
</feature>
<evidence type="ECO:0000313" key="6">
    <source>
        <dbReference type="EMBL" id="KAF4504780.1"/>
    </source>
</evidence>
<feature type="region of interest" description="Disordered" evidence="4">
    <location>
        <begin position="192"/>
        <end position="237"/>
    </location>
</feature>
<evidence type="ECO:0000259" key="5">
    <source>
        <dbReference type="Pfam" id="PF10451"/>
    </source>
</evidence>
<dbReference type="EMBL" id="JAAVMX010000009">
    <property type="protein sequence ID" value="KAF4504780.1"/>
    <property type="molecule type" value="Genomic_DNA"/>
</dbReference>
<dbReference type="InterPro" id="IPR012340">
    <property type="entry name" value="NA-bd_OB-fold"/>
</dbReference>
<protein>
    <recommendedName>
        <fullName evidence="5">CST complex subunit Stn1 N-terminal domain-containing protein</fullName>
    </recommendedName>
</protein>
<proteinExistence type="predicted"/>
<keyword evidence="2" id="KW-0158">Chromosome</keyword>
<sequence>MNKASRPVIYPRYCFHLSPTANTWCLFRASEIHSLEQHAGYQGENFFFHQNLPIKWVRMVGVVVAVEDFAGPGKNSVTRRIYTVDDSSGACIEAMLLLPAEKDKPGAAGGTVHTKLSPVPPLHQDIDVGDVVDIKGGLSTFRDEKQINIEKMMRLRGTAQEVALWEKRDKFRRDVLDKAWVLRDRDIRECRKEAERSDASAERKRKRREAVATGLGTTAQKAGKQAPETKATNGLQDNVADNLKDMIRGGAMTGKYDALGL</sequence>
<name>A0A8H4LSG1_9HYPO</name>
<dbReference type="GO" id="GO:0000781">
    <property type="term" value="C:chromosome, telomeric region"/>
    <property type="evidence" value="ECO:0007669"/>
    <property type="project" value="UniProtKB-SubCell"/>
</dbReference>
<organism evidence="6 7">
    <name type="scientific">Ophiocordyceps sinensis</name>
    <dbReference type="NCBI Taxonomy" id="72228"/>
    <lineage>
        <taxon>Eukaryota</taxon>
        <taxon>Fungi</taxon>
        <taxon>Dikarya</taxon>
        <taxon>Ascomycota</taxon>
        <taxon>Pezizomycotina</taxon>
        <taxon>Sordariomycetes</taxon>
        <taxon>Hypocreomycetidae</taxon>
        <taxon>Hypocreales</taxon>
        <taxon>Ophiocordycipitaceae</taxon>
        <taxon>Ophiocordyceps</taxon>
    </lineage>
</organism>
<dbReference type="SUPFAM" id="SSF50249">
    <property type="entry name" value="Nucleic acid-binding proteins"/>
    <property type="match status" value="1"/>
</dbReference>
<evidence type="ECO:0000256" key="1">
    <source>
        <dbReference type="ARBA" id="ARBA00004574"/>
    </source>
</evidence>
<evidence type="ECO:0000256" key="4">
    <source>
        <dbReference type="SAM" id="MobiDB-lite"/>
    </source>
</evidence>
<evidence type="ECO:0000256" key="2">
    <source>
        <dbReference type="ARBA" id="ARBA00022454"/>
    </source>
</evidence>
<reference evidence="6 7" key="1">
    <citation type="journal article" date="2020" name="Genome Biol. Evol.">
        <title>A new high-quality draft genome assembly of the Chinese cordyceps Ophiocordyceps sinensis.</title>
        <authorList>
            <person name="Shu R."/>
            <person name="Zhang J."/>
            <person name="Meng Q."/>
            <person name="Zhang H."/>
            <person name="Zhou G."/>
            <person name="Li M."/>
            <person name="Wu P."/>
            <person name="Zhao Y."/>
            <person name="Chen C."/>
            <person name="Qin Q."/>
        </authorList>
    </citation>
    <scope>NUCLEOTIDE SEQUENCE [LARGE SCALE GENOMIC DNA]</scope>
    <source>
        <strain evidence="6 7">IOZ07</strain>
    </source>
</reference>
<comment type="caution">
    <text evidence="6">The sequence shown here is derived from an EMBL/GenBank/DDBJ whole genome shotgun (WGS) entry which is preliminary data.</text>
</comment>
<dbReference type="Pfam" id="PF10451">
    <property type="entry name" value="Stn1"/>
    <property type="match status" value="1"/>
</dbReference>
<dbReference type="Proteomes" id="UP000557566">
    <property type="component" value="Unassembled WGS sequence"/>
</dbReference>
<dbReference type="InterPro" id="IPR018856">
    <property type="entry name" value="Stn1_N"/>
</dbReference>
<comment type="subcellular location">
    <subcellularLocation>
        <location evidence="1">Chromosome</location>
        <location evidence="1">Telomere</location>
    </subcellularLocation>
</comment>
<dbReference type="AlphaFoldDB" id="A0A8H4LSG1"/>
<keyword evidence="3" id="KW-0779">Telomere</keyword>
<evidence type="ECO:0000256" key="3">
    <source>
        <dbReference type="ARBA" id="ARBA00022895"/>
    </source>
</evidence>
<gene>
    <name evidence="6" type="ORF">G6O67_008188</name>
</gene>
<keyword evidence="7" id="KW-1185">Reference proteome</keyword>